<organism evidence="1 2">
    <name type="scientific">Desulfuribacillus alkaliarsenatis</name>
    <dbReference type="NCBI Taxonomy" id="766136"/>
    <lineage>
        <taxon>Bacteria</taxon>
        <taxon>Bacillati</taxon>
        <taxon>Bacillota</taxon>
        <taxon>Desulfuribacillia</taxon>
        <taxon>Desulfuribacillales</taxon>
        <taxon>Desulfuribacillaceae</taxon>
        <taxon>Desulfuribacillus</taxon>
    </lineage>
</organism>
<dbReference type="OrthoDB" id="5397953at2"/>
<proteinExistence type="predicted"/>
<sequence length="59" mass="6850">MGDKKKSMQDKVLCKLCKDDCIKKCLEEYVELVNDPKYICKKCGRLANKQKNLCKPVKI</sequence>
<protein>
    <submittedName>
        <fullName evidence="1">Uncharacterized protein</fullName>
    </submittedName>
</protein>
<evidence type="ECO:0000313" key="1">
    <source>
        <dbReference type="EMBL" id="OEF95855.1"/>
    </source>
</evidence>
<dbReference type="EMBL" id="MIJE01000034">
    <property type="protein sequence ID" value="OEF95855.1"/>
    <property type="molecule type" value="Genomic_DNA"/>
</dbReference>
<dbReference type="STRING" id="766136.BHF68_10690"/>
<dbReference type="AlphaFoldDB" id="A0A1E5FZ53"/>
<keyword evidence="2" id="KW-1185">Reference proteome</keyword>
<name>A0A1E5FZ53_9FIRM</name>
<dbReference type="RefSeq" id="WP_069644127.1">
    <property type="nucleotide sequence ID" value="NZ_MIJE01000034.1"/>
</dbReference>
<comment type="caution">
    <text evidence="1">The sequence shown here is derived from an EMBL/GenBank/DDBJ whole genome shotgun (WGS) entry which is preliminary data.</text>
</comment>
<gene>
    <name evidence="1" type="ORF">BHF68_10690</name>
</gene>
<reference evidence="1 2" key="1">
    <citation type="submission" date="2016-09" db="EMBL/GenBank/DDBJ databases">
        <title>Draft genome sequence for the type strain of Desulfuribacillus alkaliarsenatis AHT28, an obligately anaerobic, sulfidogenic bacterium isolated from Russian soda lake sediments.</title>
        <authorList>
            <person name="Abin C.A."/>
            <person name="Hollibaugh J.T."/>
        </authorList>
    </citation>
    <scope>NUCLEOTIDE SEQUENCE [LARGE SCALE GENOMIC DNA]</scope>
    <source>
        <strain evidence="1 2">AHT28</strain>
    </source>
</reference>
<evidence type="ECO:0000313" key="2">
    <source>
        <dbReference type="Proteomes" id="UP000094296"/>
    </source>
</evidence>
<dbReference type="Proteomes" id="UP000094296">
    <property type="component" value="Unassembled WGS sequence"/>
</dbReference>
<accession>A0A1E5FZ53</accession>